<dbReference type="AlphaFoldDB" id="A0AAJ0X8L2"/>
<dbReference type="SUPFAM" id="SSF53448">
    <property type="entry name" value="Nucleotide-diphospho-sugar transferases"/>
    <property type="match status" value="1"/>
</dbReference>
<dbReference type="InterPro" id="IPR029044">
    <property type="entry name" value="Nucleotide-diphossugar_trans"/>
</dbReference>
<organism evidence="1 2">
    <name type="scientific">Halochromatium glycolicum</name>
    <dbReference type="NCBI Taxonomy" id="85075"/>
    <lineage>
        <taxon>Bacteria</taxon>
        <taxon>Pseudomonadati</taxon>
        <taxon>Pseudomonadota</taxon>
        <taxon>Gammaproteobacteria</taxon>
        <taxon>Chromatiales</taxon>
        <taxon>Chromatiaceae</taxon>
        <taxon>Halochromatium</taxon>
    </lineage>
</organism>
<reference evidence="1" key="1">
    <citation type="submission" date="2017-08" db="EMBL/GenBank/DDBJ databases">
        <authorList>
            <person name="Imhoff J.F."/>
            <person name="Rahn T."/>
            <person name="Kuenzel S."/>
            <person name="Neulinger S.C."/>
        </authorList>
    </citation>
    <scope>NUCLEOTIDE SEQUENCE</scope>
    <source>
        <strain evidence="1">DSM 11080</strain>
    </source>
</reference>
<dbReference type="RefSeq" id="WP_200343892.1">
    <property type="nucleotide sequence ID" value="NZ_NRSJ01000001.1"/>
</dbReference>
<dbReference type="EMBL" id="NRSJ01000001">
    <property type="protein sequence ID" value="MBK1703173.1"/>
    <property type="molecule type" value="Genomic_DNA"/>
</dbReference>
<protein>
    <recommendedName>
        <fullName evidence="3">Glycosyl transferase family 2</fullName>
    </recommendedName>
</protein>
<reference evidence="1" key="2">
    <citation type="journal article" date="2020" name="Microorganisms">
        <title>Osmotic Adaptation and Compatible Solute Biosynthesis of Phototrophic Bacteria as Revealed from Genome Analyses.</title>
        <authorList>
            <person name="Imhoff J.F."/>
            <person name="Rahn T."/>
            <person name="Kunzel S."/>
            <person name="Keller A."/>
            <person name="Neulinger S.C."/>
        </authorList>
    </citation>
    <scope>NUCLEOTIDE SEQUENCE</scope>
    <source>
        <strain evidence="1">DSM 11080</strain>
    </source>
</reference>
<dbReference type="Gene3D" id="3.90.550.10">
    <property type="entry name" value="Spore Coat Polysaccharide Biosynthesis Protein SpsA, Chain A"/>
    <property type="match status" value="1"/>
</dbReference>
<evidence type="ECO:0000313" key="2">
    <source>
        <dbReference type="Proteomes" id="UP001296776"/>
    </source>
</evidence>
<evidence type="ECO:0000313" key="1">
    <source>
        <dbReference type="EMBL" id="MBK1703173.1"/>
    </source>
</evidence>
<accession>A0AAJ0X8L2</accession>
<keyword evidence="2" id="KW-1185">Reference proteome</keyword>
<dbReference type="Proteomes" id="UP001296776">
    <property type="component" value="Unassembled WGS sequence"/>
</dbReference>
<name>A0AAJ0X8L2_9GAMM</name>
<sequence>MNIHGMCVIKNEADIIAQTLTSAAQWCDYIYVFDNGSGDGTWEIVQSLAANNPTIVPFKQDDCTFVESLRRDIFLHYAKNNAPGDWWVRLDSDEIYVDDPRQFLPRVPRDYDVVWGAMLQYYFTDEDLRRYEQDPSAYADSLPVEQKCRYYLNNWSEPRAFRYDRTIYWPPKRSWPILGRSAPMRIRIKHYQYRSPESIQRRIEVRRSNAAKGGFSFPHEVLPDWQQVMDNPNSFLDKDVDQNAKKAAQHLLSFSGQEWKERIVEAATLERDEHDGRFIIRDDLMPALPRISTAKLKTKKLVGWALNRISRYP</sequence>
<evidence type="ECO:0008006" key="3">
    <source>
        <dbReference type="Google" id="ProtNLM"/>
    </source>
</evidence>
<proteinExistence type="predicted"/>
<dbReference type="Pfam" id="PF13704">
    <property type="entry name" value="Glyco_tranf_2_4"/>
    <property type="match status" value="1"/>
</dbReference>
<comment type="caution">
    <text evidence="1">The sequence shown here is derived from an EMBL/GenBank/DDBJ whole genome shotgun (WGS) entry which is preliminary data.</text>
</comment>
<gene>
    <name evidence="1" type="ORF">CKO40_01055</name>
</gene>